<name>A0AA88LJE1_TACVA</name>
<evidence type="ECO:0000313" key="2">
    <source>
        <dbReference type="EMBL" id="KAK2814769.1"/>
    </source>
</evidence>
<protein>
    <submittedName>
        <fullName evidence="2">Uncharacterized protein</fullName>
    </submittedName>
</protein>
<keyword evidence="3" id="KW-1185">Reference proteome</keyword>
<feature type="region of interest" description="Disordered" evidence="1">
    <location>
        <begin position="160"/>
        <end position="195"/>
    </location>
</feature>
<reference evidence="2" key="1">
    <citation type="submission" date="2023-08" db="EMBL/GenBank/DDBJ databases">
        <title>Pelteobagrus vachellii genome.</title>
        <authorList>
            <person name="Liu H."/>
        </authorList>
    </citation>
    <scope>NUCLEOTIDE SEQUENCE</scope>
    <source>
        <strain evidence="2">PRFRI_2022a</strain>
        <tissue evidence="2">Muscle</tissue>
    </source>
</reference>
<gene>
    <name evidence="2" type="ORF">Q7C36_023035</name>
</gene>
<dbReference type="AlphaFoldDB" id="A0AA88LJE1"/>
<evidence type="ECO:0000256" key="1">
    <source>
        <dbReference type="SAM" id="MobiDB-lite"/>
    </source>
</evidence>
<dbReference type="Proteomes" id="UP001187315">
    <property type="component" value="Unassembled WGS sequence"/>
</dbReference>
<sequence>MNRCGLGCYTNPWLDNLAGWIISQPQFLTYPRGGTFKPEYMASAYTQIYDGFGDPDWDYQCMTDGYKKWLEMKPIWDKYHSIPNSIKEFKSLPKFDPQIKPKSPFASRIQPPPYNDKGPLATVATLYPSLSSVDPSVTSSAPVAGCAAVITKNSLDIMPDTDARTKLQGTPRNDETDTDTDNNGDAVSGSGSDNNPPFFNATVGSALNAACVWSTSAKGPIINPPSIGDLRDIIKMLPSPSKPLHYVDMLLRATRHNQLSGADYRFILHATLGDNYDETDLIARVPCLDPSSVK</sequence>
<evidence type="ECO:0000313" key="3">
    <source>
        <dbReference type="Proteomes" id="UP001187315"/>
    </source>
</evidence>
<comment type="caution">
    <text evidence="2">The sequence shown here is derived from an EMBL/GenBank/DDBJ whole genome shotgun (WGS) entry which is preliminary data.</text>
</comment>
<accession>A0AA88LJE1</accession>
<proteinExistence type="predicted"/>
<dbReference type="EMBL" id="JAVHJS010000026">
    <property type="protein sequence ID" value="KAK2814769.1"/>
    <property type="molecule type" value="Genomic_DNA"/>
</dbReference>
<organism evidence="2 3">
    <name type="scientific">Tachysurus vachellii</name>
    <name type="common">Darkbarbel catfish</name>
    <name type="synonym">Pelteobagrus vachellii</name>
    <dbReference type="NCBI Taxonomy" id="175792"/>
    <lineage>
        <taxon>Eukaryota</taxon>
        <taxon>Metazoa</taxon>
        <taxon>Chordata</taxon>
        <taxon>Craniata</taxon>
        <taxon>Vertebrata</taxon>
        <taxon>Euteleostomi</taxon>
        <taxon>Actinopterygii</taxon>
        <taxon>Neopterygii</taxon>
        <taxon>Teleostei</taxon>
        <taxon>Ostariophysi</taxon>
        <taxon>Siluriformes</taxon>
        <taxon>Bagridae</taxon>
        <taxon>Tachysurus</taxon>
    </lineage>
</organism>